<dbReference type="GO" id="GO:0008470">
    <property type="term" value="F:3-methylbutanoyl-CoA dehydrogenase activity"/>
    <property type="evidence" value="ECO:0007669"/>
    <property type="project" value="TreeGrafter"/>
</dbReference>
<name>A0A069NE53_9BURK</name>
<evidence type="ECO:0000259" key="2">
    <source>
        <dbReference type="Pfam" id="PF08028"/>
    </source>
</evidence>
<gene>
    <name evidence="4" type="ORF">BG57_26660</name>
    <name evidence="3" type="ORF">GCM10010985_32130</name>
</gene>
<dbReference type="InterPro" id="IPR009100">
    <property type="entry name" value="AcylCoA_DH/oxidase_NM_dom_sf"/>
</dbReference>
<dbReference type="InterPro" id="IPR013107">
    <property type="entry name" value="Acyl-CoA_DH_C"/>
</dbReference>
<dbReference type="Gene3D" id="2.40.110.10">
    <property type="entry name" value="Butyryl-CoA Dehydrogenase, subunit A, domain 2"/>
    <property type="match status" value="1"/>
</dbReference>
<reference evidence="6" key="3">
    <citation type="journal article" date="2019" name="Int. J. Syst. Evol. Microbiol.">
        <title>The Global Catalogue of Microorganisms (GCM) 10K type strain sequencing project: providing services to taxonomists for standard genome sequencing and annotation.</title>
        <authorList>
            <consortium name="The Broad Institute Genomics Platform"/>
            <consortium name="The Broad Institute Genome Sequencing Center for Infectious Disease"/>
            <person name="Wu L."/>
            <person name="Ma J."/>
        </authorList>
    </citation>
    <scope>NUCLEOTIDE SEQUENCE [LARGE SCALE GENOMIC DNA]</scope>
    <source>
        <strain evidence="6">CGMCC 1.11013</strain>
    </source>
</reference>
<reference evidence="3" key="1">
    <citation type="journal article" date="2014" name="Int. J. Syst. Evol. Microbiol.">
        <title>Complete genome of a new Firmicutes species belonging to the dominant human colonic microbiota ('Ruminococcus bicirculans') reveals two chromosomes and a selective capacity to utilize plant glucans.</title>
        <authorList>
            <consortium name="NISC Comparative Sequencing Program"/>
            <person name="Wegmann U."/>
            <person name="Louis P."/>
            <person name="Goesmann A."/>
            <person name="Henrissat B."/>
            <person name="Duncan S.H."/>
            <person name="Flint H.J."/>
        </authorList>
    </citation>
    <scope>NUCLEOTIDE SEQUENCE</scope>
    <source>
        <strain evidence="3">CGMCC 1.11013</strain>
    </source>
</reference>
<accession>A0A069NE53</accession>
<dbReference type="Gene3D" id="1.20.140.10">
    <property type="entry name" value="Butyryl-CoA Dehydrogenase, subunit A, domain 3"/>
    <property type="match status" value="1"/>
</dbReference>
<dbReference type="EMBL" id="BMEG01000005">
    <property type="protein sequence ID" value="GGD75190.1"/>
    <property type="molecule type" value="Genomic_DNA"/>
</dbReference>
<evidence type="ECO:0000313" key="3">
    <source>
        <dbReference type="EMBL" id="GGD75190.1"/>
    </source>
</evidence>
<dbReference type="GO" id="GO:0050660">
    <property type="term" value="F:flavin adenine dinucleotide binding"/>
    <property type="evidence" value="ECO:0007669"/>
    <property type="project" value="InterPro"/>
</dbReference>
<dbReference type="SUPFAM" id="SSF56645">
    <property type="entry name" value="Acyl-CoA dehydrogenase NM domain-like"/>
    <property type="match status" value="1"/>
</dbReference>
<organism evidence="4 5">
    <name type="scientific">Caballeronia grimmiae</name>
    <dbReference type="NCBI Taxonomy" id="1071679"/>
    <lineage>
        <taxon>Bacteria</taxon>
        <taxon>Pseudomonadati</taxon>
        <taxon>Pseudomonadota</taxon>
        <taxon>Betaproteobacteria</taxon>
        <taxon>Burkholderiales</taxon>
        <taxon>Burkholderiaceae</taxon>
        <taxon>Caballeronia</taxon>
    </lineage>
</organism>
<dbReference type="InterPro" id="IPR036250">
    <property type="entry name" value="AcylCo_DH-like_C"/>
</dbReference>
<dbReference type="Proteomes" id="UP000597138">
    <property type="component" value="Unassembled WGS sequence"/>
</dbReference>
<evidence type="ECO:0000256" key="1">
    <source>
        <dbReference type="ARBA" id="ARBA00023002"/>
    </source>
</evidence>
<dbReference type="AlphaFoldDB" id="A0A069NE53"/>
<dbReference type="PIRSF" id="PIRSF016578">
    <property type="entry name" value="HsaA"/>
    <property type="match status" value="1"/>
</dbReference>
<dbReference type="PANTHER" id="PTHR43884">
    <property type="entry name" value="ACYL-COA DEHYDROGENASE"/>
    <property type="match status" value="1"/>
</dbReference>
<protein>
    <submittedName>
        <fullName evidence="4">Acyl-CoA dehydrogenase</fullName>
    </submittedName>
</protein>
<evidence type="ECO:0000313" key="6">
    <source>
        <dbReference type="Proteomes" id="UP000597138"/>
    </source>
</evidence>
<feature type="domain" description="Acyl-CoA dehydrogenase C-terminal" evidence="2">
    <location>
        <begin position="249"/>
        <end position="388"/>
    </location>
</feature>
<reference evidence="4 5" key="2">
    <citation type="submission" date="2014-03" db="EMBL/GenBank/DDBJ databases">
        <title>Draft Genome Sequences of Four Burkholderia Strains.</title>
        <authorList>
            <person name="Liu X.Y."/>
            <person name="Li C.X."/>
            <person name="Xu J.H."/>
        </authorList>
    </citation>
    <scope>NUCLEOTIDE SEQUENCE [LARGE SCALE GENOMIC DNA]</scope>
    <source>
        <strain evidence="4 5">R27</strain>
    </source>
</reference>
<dbReference type="SUPFAM" id="SSF47203">
    <property type="entry name" value="Acyl-CoA dehydrogenase C-terminal domain-like"/>
    <property type="match status" value="1"/>
</dbReference>
<keyword evidence="6" id="KW-1185">Reference proteome</keyword>
<dbReference type="OrthoDB" id="6184213at2"/>
<dbReference type="EMBL" id="JFHE01000056">
    <property type="protein sequence ID" value="KDR26387.1"/>
    <property type="molecule type" value="Genomic_DNA"/>
</dbReference>
<dbReference type="RefSeq" id="WP_035970274.1">
    <property type="nucleotide sequence ID" value="NZ_BMEG01000005.1"/>
</dbReference>
<dbReference type="Pfam" id="PF08028">
    <property type="entry name" value="Acyl-CoA_dh_2"/>
    <property type="match status" value="1"/>
</dbReference>
<dbReference type="eggNOG" id="COG1960">
    <property type="taxonomic scope" value="Bacteria"/>
</dbReference>
<dbReference type="Proteomes" id="UP000027439">
    <property type="component" value="Unassembled WGS sequence"/>
</dbReference>
<dbReference type="STRING" id="1071679.BG57_26660"/>
<keyword evidence="1" id="KW-0560">Oxidoreductase</keyword>
<dbReference type="Gene3D" id="1.10.540.10">
    <property type="entry name" value="Acyl-CoA dehydrogenase/oxidase, N-terminal domain"/>
    <property type="match status" value="1"/>
</dbReference>
<dbReference type="InterPro" id="IPR037069">
    <property type="entry name" value="AcylCoA_DH/ox_N_sf"/>
</dbReference>
<dbReference type="PANTHER" id="PTHR43884:SF12">
    <property type="entry name" value="ISOVALERYL-COA DEHYDROGENASE, MITOCHONDRIAL-RELATED"/>
    <property type="match status" value="1"/>
</dbReference>
<proteinExistence type="predicted"/>
<reference evidence="3" key="4">
    <citation type="submission" date="2024-05" db="EMBL/GenBank/DDBJ databases">
        <authorList>
            <person name="Sun Q."/>
            <person name="Zhou Y."/>
        </authorList>
    </citation>
    <scope>NUCLEOTIDE SEQUENCE</scope>
    <source>
        <strain evidence="3">CGMCC 1.11013</strain>
    </source>
</reference>
<comment type="caution">
    <text evidence="4">The sequence shown here is derived from an EMBL/GenBank/DDBJ whole genome shotgun (WGS) entry which is preliminary data.</text>
</comment>
<sequence length="411" mass="44155">MATIEAEVSPTAADGARVEAVTPGSPALRELIAAIAQDARARGNGESDPHRAIALVRAARLGLYRLPVADGGGGATLPQLFELVLDLAQADSNIPHILRNHFAFVERARRAMPQSPYSRWLESARSGALYGIGASELGNQNIGDGDGATSLKARDGGFVLDGVKYYSTGNLYADYIVVNAKTDDGRFVAARVAVRQPGVDVRDDWDGIGQRLTASGTTVYDHVSVERDDVLYYDDELKVPWQATFSQLWLTTIVAGILRAVLRDAVALLKRRERNYYHAVTARPADDPLLQEIVGRLDAAAYVAESSVLRAADVLGRAFDSALTGTPDHALFLEAALHSARSKVLIDELALDAATRLFDVGGASAGKQSAALDRHWRNIRTIASHNPVSYKARALGEHALHGTPLPTAAFF</sequence>
<evidence type="ECO:0000313" key="4">
    <source>
        <dbReference type="EMBL" id="KDR26387.1"/>
    </source>
</evidence>
<evidence type="ECO:0000313" key="5">
    <source>
        <dbReference type="Proteomes" id="UP000027439"/>
    </source>
</evidence>
<dbReference type="GO" id="GO:0006552">
    <property type="term" value="P:L-leucine catabolic process"/>
    <property type="evidence" value="ECO:0007669"/>
    <property type="project" value="TreeGrafter"/>
</dbReference>
<dbReference type="InterPro" id="IPR046373">
    <property type="entry name" value="Acyl-CoA_Oxase/DH_mid-dom_sf"/>
</dbReference>